<organism evidence="2 3">
    <name type="scientific">Lithospermum erythrorhizon</name>
    <name type="common">Purple gromwell</name>
    <name type="synonym">Lithospermum officinale var. erythrorhizon</name>
    <dbReference type="NCBI Taxonomy" id="34254"/>
    <lineage>
        <taxon>Eukaryota</taxon>
        <taxon>Viridiplantae</taxon>
        <taxon>Streptophyta</taxon>
        <taxon>Embryophyta</taxon>
        <taxon>Tracheophyta</taxon>
        <taxon>Spermatophyta</taxon>
        <taxon>Magnoliopsida</taxon>
        <taxon>eudicotyledons</taxon>
        <taxon>Gunneridae</taxon>
        <taxon>Pentapetalae</taxon>
        <taxon>asterids</taxon>
        <taxon>lamiids</taxon>
        <taxon>Boraginales</taxon>
        <taxon>Boraginaceae</taxon>
        <taxon>Boraginoideae</taxon>
        <taxon>Lithospermeae</taxon>
        <taxon>Lithospermum</taxon>
    </lineage>
</organism>
<reference evidence="2 3" key="1">
    <citation type="submission" date="2024-01" db="EMBL/GenBank/DDBJ databases">
        <title>The complete chloroplast genome sequence of Lithospermum erythrorhizon: insights into the phylogenetic relationship among Boraginaceae species and the maternal lineages of purple gromwells.</title>
        <authorList>
            <person name="Okada T."/>
            <person name="Watanabe K."/>
        </authorList>
    </citation>
    <scope>NUCLEOTIDE SEQUENCE [LARGE SCALE GENOMIC DNA]</scope>
</reference>
<evidence type="ECO:0000313" key="2">
    <source>
        <dbReference type="EMBL" id="GAA0148233.1"/>
    </source>
</evidence>
<evidence type="ECO:0000313" key="3">
    <source>
        <dbReference type="Proteomes" id="UP001454036"/>
    </source>
</evidence>
<sequence length="254" mass="28728">MSPRRLNWCQVRGFRYLDWLFIGCSWRPSLVKRSEGITCSSANSGSVLDVMFFVHRLGSTSFGYLDHDRIFEAKDGTIDVASAFACHQDVFQDRDLNFLMGAIEEAYKAVECGHGTPFGAIVICNDEVVVSSHNMSLINTDPTAHAEVVAIREMYAFCEPCPMCFGAIQLSRIKRLVYGAKGEYALMVGGLEDFISDALRGTGLYHKANMDIEKADGEEYYIKFQVFNSSLQFRLKLRESIRDIIRYCIDIMMI</sequence>
<dbReference type="GO" id="GO:0006152">
    <property type="term" value="P:purine nucleoside catabolic process"/>
    <property type="evidence" value="ECO:0007669"/>
    <property type="project" value="TreeGrafter"/>
</dbReference>
<gene>
    <name evidence="2" type="ORF">LIER_07735</name>
</gene>
<dbReference type="GO" id="GO:0047974">
    <property type="term" value="F:guanosine deaminase activity"/>
    <property type="evidence" value="ECO:0007669"/>
    <property type="project" value="TreeGrafter"/>
</dbReference>
<dbReference type="Pfam" id="PF00383">
    <property type="entry name" value="dCMP_cyt_deam_1"/>
    <property type="match status" value="1"/>
</dbReference>
<dbReference type="PANTHER" id="PTHR11079">
    <property type="entry name" value="CYTOSINE DEAMINASE FAMILY MEMBER"/>
    <property type="match status" value="1"/>
</dbReference>
<dbReference type="InterPro" id="IPR002125">
    <property type="entry name" value="CMP_dCMP_dom"/>
</dbReference>
<dbReference type="PROSITE" id="PS51747">
    <property type="entry name" value="CYT_DCMP_DEAMINASES_2"/>
    <property type="match status" value="1"/>
</dbReference>
<dbReference type="Gene3D" id="3.40.140.10">
    <property type="entry name" value="Cytidine Deaminase, domain 2"/>
    <property type="match status" value="1"/>
</dbReference>
<dbReference type="SUPFAM" id="SSF53927">
    <property type="entry name" value="Cytidine deaminase-like"/>
    <property type="match status" value="1"/>
</dbReference>
<dbReference type="PANTHER" id="PTHR11079:SF161">
    <property type="entry name" value="CMP_DCMP-TYPE DEAMINASE DOMAIN-CONTAINING PROTEIN"/>
    <property type="match status" value="1"/>
</dbReference>
<accession>A0AAV3PDJ9</accession>
<dbReference type="CDD" id="cd01285">
    <property type="entry name" value="nucleoside_deaminase"/>
    <property type="match status" value="1"/>
</dbReference>
<dbReference type="EMBL" id="BAABME010001205">
    <property type="protein sequence ID" value="GAA0148233.1"/>
    <property type="molecule type" value="Genomic_DNA"/>
</dbReference>
<protein>
    <submittedName>
        <fullName evidence="2">Deaminase</fullName>
    </submittedName>
</protein>
<name>A0AAV3PDJ9_LITER</name>
<dbReference type="Proteomes" id="UP001454036">
    <property type="component" value="Unassembled WGS sequence"/>
</dbReference>
<feature type="domain" description="CMP/dCMP-type deaminase" evidence="1">
    <location>
        <begin position="93"/>
        <end position="202"/>
    </location>
</feature>
<proteinExistence type="predicted"/>
<comment type="caution">
    <text evidence="2">The sequence shown here is derived from an EMBL/GenBank/DDBJ whole genome shotgun (WGS) entry which is preliminary data.</text>
</comment>
<keyword evidence="3" id="KW-1185">Reference proteome</keyword>
<evidence type="ECO:0000259" key="1">
    <source>
        <dbReference type="PROSITE" id="PS51747"/>
    </source>
</evidence>
<dbReference type="AlphaFoldDB" id="A0AAV3PDJ9"/>
<dbReference type="InterPro" id="IPR016193">
    <property type="entry name" value="Cytidine_deaminase-like"/>
</dbReference>